<organism evidence="1 2">
    <name type="scientific">Paeniglutamicibacter psychrophenolicus</name>
    <dbReference type="NCBI Taxonomy" id="257454"/>
    <lineage>
        <taxon>Bacteria</taxon>
        <taxon>Bacillati</taxon>
        <taxon>Actinomycetota</taxon>
        <taxon>Actinomycetes</taxon>
        <taxon>Micrococcales</taxon>
        <taxon>Micrococcaceae</taxon>
        <taxon>Paeniglutamicibacter</taxon>
    </lineage>
</organism>
<comment type="caution">
    <text evidence="1">The sequence shown here is derived from an EMBL/GenBank/DDBJ whole genome shotgun (WGS) entry which is preliminary data.</text>
</comment>
<keyword evidence="2" id="KW-1185">Reference proteome</keyword>
<dbReference type="SUPFAM" id="SSF82784">
    <property type="entry name" value="OsmC-like"/>
    <property type="match status" value="1"/>
</dbReference>
<dbReference type="EMBL" id="JAGIOE010000001">
    <property type="protein sequence ID" value="MBP2375501.1"/>
    <property type="molecule type" value="Genomic_DNA"/>
</dbReference>
<dbReference type="PANTHER" id="PTHR35368:SF1">
    <property type="entry name" value="HYDROPEROXIDE REDUCTASE"/>
    <property type="match status" value="1"/>
</dbReference>
<dbReference type="InterPro" id="IPR052924">
    <property type="entry name" value="OsmC/Ohr_hydroprdx_reductase"/>
</dbReference>
<proteinExistence type="predicted"/>
<dbReference type="Proteomes" id="UP000766570">
    <property type="component" value="Unassembled WGS sequence"/>
</dbReference>
<dbReference type="PANTHER" id="PTHR35368">
    <property type="entry name" value="HYDROPEROXIDE REDUCTASE"/>
    <property type="match status" value="1"/>
</dbReference>
<dbReference type="Pfam" id="PF02566">
    <property type="entry name" value="OsmC"/>
    <property type="match status" value="1"/>
</dbReference>
<dbReference type="InterPro" id="IPR036102">
    <property type="entry name" value="OsmC/Ohrsf"/>
</dbReference>
<dbReference type="RefSeq" id="WP_209909243.1">
    <property type="nucleotide sequence ID" value="NZ_BAAAMI010000013.1"/>
</dbReference>
<evidence type="ECO:0000313" key="2">
    <source>
        <dbReference type="Proteomes" id="UP000766570"/>
    </source>
</evidence>
<protein>
    <submittedName>
        <fullName evidence="1">OsmC-like protein</fullName>
    </submittedName>
</protein>
<reference evidence="1 2" key="1">
    <citation type="submission" date="2021-03" db="EMBL/GenBank/DDBJ databases">
        <title>Sequencing the genomes of 1000 actinobacteria strains.</title>
        <authorList>
            <person name="Klenk H.-P."/>
        </authorList>
    </citation>
    <scope>NUCLEOTIDE SEQUENCE [LARGE SCALE GENOMIC DNA]</scope>
    <source>
        <strain evidence="1 2">DSM 15454</strain>
    </source>
</reference>
<accession>A0ABS4WH13</accession>
<dbReference type="Gene3D" id="3.30.300.20">
    <property type="match status" value="1"/>
</dbReference>
<dbReference type="InterPro" id="IPR015946">
    <property type="entry name" value="KH_dom-like_a/b"/>
</dbReference>
<name>A0ABS4WH13_9MICC</name>
<dbReference type="InterPro" id="IPR003718">
    <property type="entry name" value="OsmC/Ohr_fam"/>
</dbReference>
<gene>
    <name evidence="1" type="ORF">JOF46_003413</name>
</gene>
<sequence length="172" mass="17521">MDRETLRGRQGPLKQLYREQPGAGTIRLSASGVVGGEGVSCSVQTGQALVSAGLHPATGGDGTMACSGDLLLQALVACAGVTLAAVATNRGLAVAGTIRAEGELDVRGTLGVDPEAPVGFRSIRLAFELDTDADPQAVAGLIATTEKYCVVLQTLRSALHVETIFEQSATGS</sequence>
<evidence type="ECO:0000313" key="1">
    <source>
        <dbReference type="EMBL" id="MBP2375501.1"/>
    </source>
</evidence>